<evidence type="ECO:0000313" key="3">
    <source>
        <dbReference type="WBParaSite" id="nRc.2.0.1.t14328-RA"/>
    </source>
</evidence>
<evidence type="ECO:0000256" key="1">
    <source>
        <dbReference type="SAM" id="MobiDB-lite"/>
    </source>
</evidence>
<feature type="region of interest" description="Disordered" evidence="1">
    <location>
        <begin position="105"/>
        <end position="159"/>
    </location>
</feature>
<dbReference type="WBParaSite" id="nRc.2.0.1.t14328-RA">
    <property type="protein sequence ID" value="nRc.2.0.1.t14328-RA"/>
    <property type="gene ID" value="nRc.2.0.1.g14328"/>
</dbReference>
<accession>A0A915ILK9</accession>
<reference evidence="3" key="1">
    <citation type="submission" date="2022-11" db="UniProtKB">
        <authorList>
            <consortium name="WormBaseParasite"/>
        </authorList>
    </citation>
    <scope>IDENTIFICATION</scope>
</reference>
<keyword evidence="2" id="KW-1185">Reference proteome</keyword>
<evidence type="ECO:0000313" key="2">
    <source>
        <dbReference type="Proteomes" id="UP000887565"/>
    </source>
</evidence>
<organism evidence="2 3">
    <name type="scientific">Romanomermis culicivorax</name>
    <name type="common">Nematode worm</name>
    <dbReference type="NCBI Taxonomy" id="13658"/>
    <lineage>
        <taxon>Eukaryota</taxon>
        <taxon>Metazoa</taxon>
        <taxon>Ecdysozoa</taxon>
        <taxon>Nematoda</taxon>
        <taxon>Enoplea</taxon>
        <taxon>Dorylaimia</taxon>
        <taxon>Mermithida</taxon>
        <taxon>Mermithoidea</taxon>
        <taxon>Mermithidae</taxon>
        <taxon>Romanomermis</taxon>
    </lineage>
</organism>
<feature type="compositionally biased region" description="Low complexity" evidence="1">
    <location>
        <begin position="120"/>
        <end position="130"/>
    </location>
</feature>
<sequence>FICLLPNATHLCQPLDVAVFGPRKRAWQTRLEEFKRRTPRLATLSKDVFPSMLLSLMQKVMITVLKKLPGGHQQNRESRSLDSLAMGNTIISVLQKMRYNEKEVHRSVKRSKVTVEPGKSVQVSSSDSSSTHPETGSDQSSVDESESSDQSSKKSTALSKVKSLTMLEHGEWIVAEYDNQWFLAVIQEPESDGYVQIKFIHPNGPMTQFQWRNREDILLVDLNSI</sequence>
<proteinExistence type="predicted"/>
<name>A0A915ILK9_ROMCU</name>
<dbReference type="AlphaFoldDB" id="A0A915ILK9"/>
<protein>
    <submittedName>
        <fullName evidence="3">DDE-1 domain-containing protein</fullName>
    </submittedName>
</protein>
<dbReference type="Proteomes" id="UP000887565">
    <property type="component" value="Unplaced"/>
</dbReference>